<name>A0A650CTA5_ACIAM</name>
<reference evidence="2 5" key="1">
    <citation type="submission" date="2019-10" db="EMBL/GenBank/DDBJ databases">
        <title>Comparative genomics of sulfur disproportionating microorganisms.</title>
        <authorList>
            <person name="Ward L.M."/>
            <person name="Bertran E."/>
            <person name="Johnston D."/>
        </authorList>
    </citation>
    <scope>NUCLEOTIDE SEQUENCE [LARGE SCALE GENOMIC DNA]</scope>
    <source>
        <strain evidence="2 5">DSM 3772</strain>
    </source>
</reference>
<dbReference type="KEGG" id="aamb:D1866_02815"/>
<dbReference type="InterPro" id="IPR036236">
    <property type="entry name" value="Znf_C2H2_sf"/>
</dbReference>
<dbReference type="InterPro" id="IPR054177">
    <property type="entry name" value="B129_C2H2-Znf"/>
</dbReference>
<dbReference type="SMART" id="SM00355">
    <property type="entry name" value="ZnF_C2H2"/>
    <property type="match status" value="2"/>
</dbReference>
<reference evidence="3 4" key="2">
    <citation type="submission" date="2019-10" db="EMBL/GenBank/DDBJ databases">
        <title>Genome Sequences from Six Type Strain Members of the Archaeal Family Sulfolobaceae: Acidianus ambivalens, Acidianus infernus, Metallosphaera prunae, Stygiolobus azoricus, Sulfolobus metallicus, and Sulfurisphaera ohwakuensis.</title>
        <authorList>
            <person name="Counts J.A."/>
            <person name="Kelly R.M."/>
        </authorList>
    </citation>
    <scope>NUCLEOTIDE SEQUENCE [LARGE SCALE GENOMIC DNA]</scope>
    <source>
        <strain evidence="3 4">LEI 10</strain>
    </source>
</reference>
<dbReference type="InterPro" id="IPR041661">
    <property type="entry name" value="ZN622/Rei1/Reh1_Znf-C2H2"/>
</dbReference>
<accession>A0A650CTA5</accession>
<protein>
    <recommendedName>
        <fullName evidence="1">C2H2-type domain-containing protein</fullName>
    </recommendedName>
</protein>
<dbReference type="Pfam" id="PF12756">
    <property type="entry name" value="zf-C2H2_2"/>
    <property type="match status" value="1"/>
</dbReference>
<organism evidence="3 4">
    <name type="scientific">Acidianus ambivalens</name>
    <name type="common">Desulfurolobus ambivalens</name>
    <dbReference type="NCBI Taxonomy" id="2283"/>
    <lineage>
        <taxon>Archaea</taxon>
        <taxon>Thermoproteota</taxon>
        <taxon>Thermoprotei</taxon>
        <taxon>Sulfolobales</taxon>
        <taxon>Sulfolobaceae</taxon>
        <taxon>Acidianus</taxon>
    </lineage>
</organism>
<dbReference type="PROSITE" id="PS00028">
    <property type="entry name" value="ZINC_FINGER_C2H2_1"/>
    <property type="match status" value="2"/>
</dbReference>
<evidence type="ECO:0000259" key="1">
    <source>
        <dbReference type="PROSITE" id="PS50157"/>
    </source>
</evidence>
<dbReference type="Proteomes" id="UP000474054">
    <property type="component" value="Unassembled WGS sequence"/>
</dbReference>
<evidence type="ECO:0000313" key="4">
    <source>
        <dbReference type="Proteomes" id="UP000426328"/>
    </source>
</evidence>
<dbReference type="AlphaFoldDB" id="A0A650CTA5"/>
<gene>
    <name evidence="3" type="ORF">D1866_02815</name>
    <name evidence="2" type="ORF">GFB69_12155</name>
</gene>
<dbReference type="EMBL" id="WHYS01000004">
    <property type="protein sequence ID" value="MQL56433.1"/>
    <property type="molecule type" value="Genomic_DNA"/>
</dbReference>
<dbReference type="EMBL" id="CP045482">
    <property type="protein sequence ID" value="QGR21070.1"/>
    <property type="molecule type" value="Genomic_DNA"/>
</dbReference>
<dbReference type="Pfam" id="PF22034">
    <property type="entry name" value="B129_C2H2-zf"/>
    <property type="match status" value="1"/>
</dbReference>
<dbReference type="PROSITE" id="PS50157">
    <property type="entry name" value="ZINC_FINGER_C2H2_2"/>
    <property type="match status" value="1"/>
</dbReference>
<dbReference type="Gene3D" id="3.30.160.60">
    <property type="entry name" value="Classic Zinc Finger"/>
    <property type="match status" value="1"/>
</dbReference>
<dbReference type="InterPro" id="IPR013087">
    <property type="entry name" value="Znf_C2H2_type"/>
</dbReference>
<evidence type="ECO:0000313" key="3">
    <source>
        <dbReference type="EMBL" id="QGR21070.1"/>
    </source>
</evidence>
<dbReference type="Proteomes" id="UP000426328">
    <property type="component" value="Chromosome"/>
</dbReference>
<dbReference type="RefSeq" id="WP_155861027.1">
    <property type="nucleotide sequence ID" value="NZ_CP045482.1"/>
</dbReference>
<keyword evidence="4" id="KW-1185">Reference proteome</keyword>
<dbReference type="GeneID" id="42778633"/>
<dbReference type="Gene3D" id="6.20.390.10">
    <property type="match status" value="1"/>
</dbReference>
<dbReference type="SUPFAM" id="SSF57667">
    <property type="entry name" value="beta-beta-alpha zinc fingers"/>
    <property type="match status" value="1"/>
</dbReference>
<proteinExistence type="predicted"/>
<feature type="domain" description="C2H2-type" evidence="1">
    <location>
        <begin position="71"/>
        <end position="100"/>
    </location>
</feature>
<evidence type="ECO:0000313" key="2">
    <source>
        <dbReference type="EMBL" id="MQL56433.1"/>
    </source>
</evidence>
<sequence>MTESGTKKYLSNHKSIAIHVTLEELRRYHSLTPEQKRLIRAIVKALIYRPDLLAESDYLMKLLQSKAVSPYVCPLCLLPFSSLTALKQHIRYAEHTKVCPICKREFTTTDALLDHVCKKHNICVS</sequence>
<evidence type="ECO:0000313" key="5">
    <source>
        <dbReference type="Proteomes" id="UP000474054"/>
    </source>
</evidence>